<dbReference type="Gene3D" id="3.40.50.300">
    <property type="entry name" value="P-loop containing nucleotide triphosphate hydrolases"/>
    <property type="match status" value="1"/>
</dbReference>
<comment type="similarity">
    <text evidence="1">Belongs to the thymidylate kinase family.</text>
</comment>
<dbReference type="GO" id="GO:0006227">
    <property type="term" value="P:dUDP biosynthetic process"/>
    <property type="evidence" value="ECO:0007669"/>
    <property type="project" value="TreeGrafter"/>
</dbReference>
<feature type="non-terminal residue" evidence="9">
    <location>
        <position position="180"/>
    </location>
</feature>
<keyword evidence="6" id="KW-0418">Kinase</keyword>
<evidence type="ECO:0000256" key="4">
    <source>
        <dbReference type="ARBA" id="ARBA00022727"/>
    </source>
</evidence>
<keyword evidence="5" id="KW-0547">Nucleotide-binding</keyword>
<dbReference type="HAMAP" id="MF_00165">
    <property type="entry name" value="Thymidylate_kinase"/>
    <property type="match status" value="1"/>
</dbReference>
<dbReference type="GO" id="GO:0006233">
    <property type="term" value="P:dTDP biosynthetic process"/>
    <property type="evidence" value="ECO:0007669"/>
    <property type="project" value="InterPro"/>
</dbReference>
<keyword evidence="3" id="KW-0808">Transferase</keyword>
<keyword evidence="7" id="KW-0067">ATP-binding</keyword>
<dbReference type="OrthoDB" id="425602at2759"/>
<dbReference type="GO" id="GO:0004798">
    <property type="term" value="F:dTMP kinase activity"/>
    <property type="evidence" value="ECO:0007669"/>
    <property type="project" value="UniProtKB-EC"/>
</dbReference>
<evidence type="ECO:0000256" key="8">
    <source>
        <dbReference type="ARBA" id="ARBA00048743"/>
    </source>
</evidence>
<dbReference type="PANTHER" id="PTHR10344">
    <property type="entry name" value="THYMIDYLATE KINASE"/>
    <property type="match status" value="1"/>
</dbReference>
<accession>A0A7R8WVE8</accession>
<dbReference type="EMBL" id="OB705552">
    <property type="protein sequence ID" value="CAD7238634.1"/>
    <property type="molecule type" value="Genomic_DNA"/>
</dbReference>
<dbReference type="FunFam" id="3.40.50.300:FF:000225">
    <property type="entry name" value="Thymidylate kinase"/>
    <property type="match status" value="1"/>
</dbReference>
<reference evidence="9" key="1">
    <citation type="submission" date="2020-11" db="EMBL/GenBank/DDBJ databases">
        <authorList>
            <person name="Tran Van P."/>
        </authorList>
    </citation>
    <scope>NUCLEOTIDE SEQUENCE</scope>
</reference>
<name>A0A7R8WVE8_9CRUS</name>
<protein>
    <recommendedName>
        <fullName evidence="2">dTMP kinase</fullName>
        <ecNumber evidence="2">2.7.4.9</ecNumber>
    </recommendedName>
</protein>
<evidence type="ECO:0000256" key="5">
    <source>
        <dbReference type="ARBA" id="ARBA00022741"/>
    </source>
</evidence>
<dbReference type="InterPro" id="IPR039430">
    <property type="entry name" value="Thymidylate_kin-like_dom"/>
</dbReference>
<evidence type="ECO:0000256" key="7">
    <source>
        <dbReference type="ARBA" id="ARBA00022840"/>
    </source>
</evidence>
<dbReference type="SUPFAM" id="SSF52540">
    <property type="entry name" value="P-loop containing nucleoside triphosphate hydrolases"/>
    <property type="match status" value="1"/>
</dbReference>
<dbReference type="PANTHER" id="PTHR10344:SF4">
    <property type="entry name" value="UMP-CMP KINASE 2, MITOCHONDRIAL"/>
    <property type="match status" value="1"/>
</dbReference>
<evidence type="ECO:0000256" key="6">
    <source>
        <dbReference type="ARBA" id="ARBA00022777"/>
    </source>
</evidence>
<gene>
    <name evidence="9" type="ORF">CTOB1V02_LOCUS16449</name>
</gene>
<evidence type="ECO:0000256" key="1">
    <source>
        <dbReference type="ARBA" id="ARBA00009776"/>
    </source>
</evidence>
<dbReference type="InterPro" id="IPR027417">
    <property type="entry name" value="P-loop_NTPase"/>
</dbReference>
<evidence type="ECO:0000256" key="2">
    <source>
        <dbReference type="ARBA" id="ARBA00012980"/>
    </source>
</evidence>
<dbReference type="GO" id="GO:0005829">
    <property type="term" value="C:cytosol"/>
    <property type="evidence" value="ECO:0007669"/>
    <property type="project" value="TreeGrafter"/>
</dbReference>
<evidence type="ECO:0000313" key="9">
    <source>
        <dbReference type="EMBL" id="CAD7238634.1"/>
    </source>
</evidence>
<dbReference type="GO" id="GO:0006235">
    <property type="term" value="P:dTTP biosynthetic process"/>
    <property type="evidence" value="ECO:0007669"/>
    <property type="project" value="TreeGrafter"/>
</dbReference>
<sequence length="180" mass="20138">MSQLGRFITFEGSEGVGKTTQIKNLARWFEERGREVVLTREPGGTELAERVRELVLDKSLPAMASDTELLLIYAARAEHVARVIKPALAAGKVVISDRFADASLAYQGYGRGIALERLQVLHHWVLQGFSPDLTLLLDMPVGEGMARARARSELDRFEQEHLDFFEKVREGYLSIAQAEP</sequence>
<dbReference type="NCBIfam" id="TIGR00041">
    <property type="entry name" value="DTMP_kinase"/>
    <property type="match status" value="1"/>
</dbReference>
<organism evidence="9">
    <name type="scientific">Cyprideis torosa</name>
    <dbReference type="NCBI Taxonomy" id="163714"/>
    <lineage>
        <taxon>Eukaryota</taxon>
        <taxon>Metazoa</taxon>
        <taxon>Ecdysozoa</taxon>
        <taxon>Arthropoda</taxon>
        <taxon>Crustacea</taxon>
        <taxon>Oligostraca</taxon>
        <taxon>Ostracoda</taxon>
        <taxon>Podocopa</taxon>
        <taxon>Podocopida</taxon>
        <taxon>Cytherocopina</taxon>
        <taxon>Cytheroidea</taxon>
        <taxon>Cytherideidae</taxon>
        <taxon>Cyprideis</taxon>
    </lineage>
</organism>
<dbReference type="InterPro" id="IPR018094">
    <property type="entry name" value="Thymidylate_kinase"/>
</dbReference>
<dbReference type="CDD" id="cd01672">
    <property type="entry name" value="TMPK"/>
    <property type="match status" value="1"/>
</dbReference>
<comment type="catalytic activity">
    <reaction evidence="8">
        <text>dTMP + ATP = dTDP + ADP</text>
        <dbReference type="Rhea" id="RHEA:13517"/>
        <dbReference type="ChEBI" id="CHEBI:30616"/>
        <dbReference type="ChEBI" id="CHEBI:58369"/>
        <dbReference type="ChEBI" id="CHEBI:63528"/>
        <dbReference type="ChEBI" id="CHEBI:456216"/>
        <dbReference type="EC" id="2.7.4.9"/>
    </reaction>
</comment>
<evidence type="ECO:0000256" key="3">
    <source>
        <dbReference type="ARBA" id="ARBA00022679"/>
    </source>
</evidence>
<proteinExistence type="inferred from homology"/>
<dbReference type="EC" id="2.7.4.9" evidence="2"/>
<dbReference type="AlphaFoldDB" id="A0A7R8WVE8"/>
<keyword evidence="4" id="KW-0545">Nucleotide biosynthesis</keyword>
<dbReference type="Pfam" id="PF02223">
    <property type="entry name" value="Thymidylate_kin"/>
    <property type="match status" value="1"/>
</dbReference>
<dbReference type="GO" id="GO:0005524">
    <property type="term" value="F:ATP binding"/>
    <property type="evidence" value="ECO:0007669"/>
    <property type="project" value="UniProtKB-KW"/>
</dbReference>